<dbReference type="OrthoDB" id="2502393at2759"/>
<protein>
    <submittedName>
        <fullName evidence="2">Uncharacterized protein</fullName>
    </submittedName>
</protein>
<dbReference type="EMBL" id="AVOT02000224">
    <property type="protein sequence ID" value="MBW0461798.1"/>
    <property type="molecule type" value="Genomic_DNA"/>
</dbReference>
<name>A0A9Q3GBS6_9BASI</name>
<evidence type="ECO:0000313" key="2">
    <source>
        <dbReference type="EMBL" id="MBW0461798.1"/>
    </source>
</evidence>
<comment type="caution">
    <text evidence="2">The sequence shown here is derived from an EMBL/GenBank/DDBJ whole genome shotgun (WGS) entry which is preliminary data.</text>
</comment>
<dbReference type="Proteomes" id="UP000765509">
    <property type="component" value="Unassembled WGS sequence"/>
</dbReference>
<reference evidence="2" key="1">
    <citation type="submission" date="2021-03" db="EMBL/GenBank/DDBJ databases">
        <title>Draft genome sequence of rust myrtle Austropuccinia psidii MF-1, a brazilian biotype.</title>
        <authorList>
            <person name="Quecine M.C."/>
            <person name="Pachon D.M.R."/>
            <person name="Bonatelli M.L."/>
            <person name="Correr F.H."/>
            <person name="Franceschini L.M."/>
            <person name="Leite T.F."/>
            <person name="Margarido G.R.A."/>
            <person name="Almeida C.A."/>
            <person name="Ferrarezi J.A."/>
            <person name="Labate C.A."/>
        </authorList>
    </citation>
    <scope>NUCLEOTIDE SEQUENCE</scope>
    <source>
        <strain evidence="2">MF-1</strain>
    </source>
</reference>
<dbReference type="AlphaFoldDB" id="A0A9Q3GBS6"/>
<gene>
    <name evidence="2" type="ORF">O181_001513</name>
</gene>
<keyword evidence="3" id="KW-1185">Reference proteome</keyword>
<feature type="region of interest" description="Disordered" evidence="1">
    <location>
        <begin position="1"/>
        <end position="20"/>
    </location>
</feature>
<proteinExistence type="predicted"/>
<evidence type="ECO:0000313" key="3">
    <source>
        <dbReference type="Proteomes" id="UP000765509"/>
    </source>
</evidence>
<feature type="compositionally biased region" description="Polar residues" evidence="1">
    <location>
        <begin position="67"/>
        <end position="80"/>
    </location>
</feature>
<sequence>MEEGGGDDGARGVPQCMSGLQPSHEADIIHQPTSNGHLAPSASDSVDLLASSLSYASIEPELVSPTRPGNPTTQTSSNLSPDDDLIPPNDPCYLHLKLRDKSVELLHFITARTILDFIDSLLPDQPAIDLLKDPSVINQFDIVQVVTKNQTCLARNARLETQLIVGQYLLESRSSLIDDLSITSSINEDHQKTSKSVETKISDYITNQFNYSLPSLTTLPSTTKNQKITDLISVFGTVISWDKVLIYLSNNKM</sequence>
<evidence type="ECO:0000256" key="1">
    <source>
        <dbReference type="SAM" id="MobiDB-lite"/>
    </source>
</evidence>
<feature type="region of interest" description="Disordered" evidence="1">
    <location>
        <begin position="60"/>
        <end position="85"/>
    </location>
</feature>
<organism evidence="2 3">
    <name type="scientific">Austropuccinia psidii MF-1</name>
    <dbReference type="NCBI Taxonomy" id="1389203"/>
    <lineage>
        <taxon>Eukaryota</taxon>
        <taxon>Fungi</taxon>
        <taxon>Dikarya</taxon>
        <taxon>Basidiomycota</taxon>
        <taxon>Pucciniomycotina</taxon>
        <taxon>Pucciniomycetes</taxon>
        <taxon>Pucciniales</taxon>
        <taxon>Sphaerophragmiaceae</taxon>
        <taxon>Austropuccinia</taxon>
    </lineage>
</organism>
<accession>A0A9Q3GBS6</accession>